<protein>
    <submittedName>
        <fullName evidence="2">Uncharacterized protein</fullName>
    </submittedName>
</protein>
<accession>A0A075B525</accession>
<feature type="region of interest" description="Disordered" evidence="1">
    <location>
        <begin position="1"/>
        <end position="89"/>
    </location>
</feature>
<feature type="compositionally biased region" description="Polar residues" evidence="1">
    <location>
        <begin position="9"/>
        <end position="21"/>
    </location>
</feature>
<dbReference type="Proteomes" id="UP000030755">
    <property type="component" value="Unassembled WGS sequence"/>
</dbReference>
<evidence type="ECO:0000256" key="1">
    <source>
        <dbReference type="SAM" id="MobiDB-lite"/>
    </source>
</evidence>
<feature type="compositionally biased region" description="Low complexity" evidence="1">
    <location>
        <begin position="39"/>
        <end position="49"/>
    </location>
</feature>
<dbReference type="EMBL" id="KE560499">
    <property type="protein sequence ID" value="EPZ36673.1"/>
    <property type="molecule type" value="Genomic_DNA"/>
</dbReference>
<gene>
    <name evidence="2" type="ORF">O9G_006333</name>
</gene>
<evidence type="ECO:0000313" key="3">
    <source>
        <dbReference type="Proteomes" id="UP000030755"/>
    </source>
</evidence>
<proteinExistence type="predicted"/>
<dbReference type="AlphaFoldDB" id="A0A075B525"/>
<sequence>MDDLGASAEPSNTSQTSSPKQKSVDDASANAGATKADTSPETPSTNSSPAIDSQENTKSSANATSSGNEDKQTSSGPETDQSFKPESLDSDKLVDFIMNILRTIFIKGGAIFVIKVGH</sequence>
<feature type="compositionally biased region" description="Polar residues" evidence="1">
    <location>
        <begin position="50"/>
        <end position="80"/>
    </location>
</feature>
<keyword evidence="3" id="KW-1185">Reference proteome</keyword>
<evidence type="ECO:0000313" key="2">
    <source>
        <dbReference type="EMBL" id="EPZ36673.1"/>
    </source>
</evidence>
<name>A0A075B525_ROZAC</name>
<organism evidence="2 3">
    <name type="scientific">Rozella allomycis (strain CSF55)</name>
    <dbReference type="NCBI Taxonomy" id="988480"/>
    <lineage>
        <taxon>Eukaryota</taxon>
        <taxon>Fungi</taxon>
        <taxon>Fungi incertae sedis</taxon>
        <taxon>Cryptomycota</taxon>
        <taxon>Cryptomycota incertae sedis</taxon>
        <taxon>Rozella</taxon>
    </lineage>
</organism>
<reference evidence="2 3" key="1">
    <citation type="journal article" date="2013" name="Curr. Biol.">
        <title>Shared signatures of parasitism and phylogenomics unite Cryptomycota and microsporidia.</title>
        <authorList>
            <person name="James T.Y."/>
            <person name="Pelin A."/>
            <person name="Bonen L."/>
            <person name="Ahrendt S."/>
            <person name="Sain D."/>
            <person name="Corradi N."/>
            <person name="Stajich J.E."/>
        </authorList>
    </citation>
    <scope>NUCLEOTIDE SEQUENCE [LARGE SCALE GENOMIC DNA]</scope>
    <source>
        <strain evidence="2 3">CSF55</strain>
    </source>
</reference>
<dbReference type="HOGENOM" id="CLU_2074468_0_0_1"/>